<dbReference type="EMBL" id="AOIK01000008">
    <property type="protein sequence ID" value="ELY91244.1"/>
    <property type="molecule type" value="Genomic_DNA"/>
</dbReference>
<organism evidence="1 2">
    <name type="scientific">Natrinema altunense (strain JCM 12890 / CGMCC 1.3731 / AJ2)</name>
    <dbReference type="NCBI Taxonomy" id="1227494"/>
    <lineage>
        <taxon>Archaea</taxon>
        <taxon>Methanobacteriati</taxon>
        <taxon>Methanobacteriota</taxon>
        <taxon>Stenosarchaea group</taxon>
        <taxon>Halobacteria</taxon>
        <taxon>Halobacteriales</taxon>
        <taxon>Natrialbaceae</taxon>
        <taxon>Natrinema</taxon>
    </lineage>
</organism>
<dbReference type="PATRIC" id="fig|1227494.3.peg.502"/>
<reference evidence="1 2" key="1">
    <citation type="journal article" date="2014" name="PLoS Genet.">
        <title>Phylogenetically driven sequencing of extremely halophilic archaea reveals strategies for static and dynamic osmo-response.</title>
        <authorList>
            <person name="Becker E.A."/>
            <person name="Seitzer P.M."/>
            <person name="Tritt A."/>
            <person name="Larsen D."/>
            <person name="Krusor M."/>
            <person name="Yao A.I."/>
            <person name="Wu D."/>
            <person name="Madern D."/>
            <person name="Eisen J.A."/>
            <person name="Darling A.E."/>
            <person name="Facciotti M.T."/>
        </authorList>
    </citation>
    <scope>NUCLEOTIDE SEQUENCE [LARGE SCALE GENOMIC DNA]</scope>
    <source>
        <strain evidence="1 2">JCM 12890</strain>
    </source>
</reference>
<sequence length="40" mass="4359">MIAAGSLAVLAGRVETGDERRSDGRPRRLAIPWQIVVHGF</sequence>
<dbReference type="AlphaFoldDB" id="L9ZY41"/>
<evidence type="ECO:0000313" key="2">
    <source>
        <dbReference type="Proteomes" id="UP000011511"/>
    </source>
</evidence>
<gene>
    <name evidence="1" type="ORF">C485_02544</name>
</gene>
<comment type="caution">
    <text evidence="1">The sequence shown here is derived from an EMBL/GenBank/DDBJ whole genome shotgun (WGS) entry which is preliminary data.</text>
</comment>
<dbReference type="Proteomes" id="UP000011511">
    <property type="component" value="Unassembled WGS sequence"/>
</dbReference>
<name>L9ZY41_NATA2</name>
<accession>L9ZY41</accession>
<keyword evidence="2" id="KW-1185">Reference proteome</keyword>
<protein>
    <submittedName>
        <fullName evidence="1">Uncharacterized protein</fullName>
    </submittedName>
</protein>
<evidence type="ECO:0000313" key="1">
    <source>
        <dbReference type="EMBL" id="ELY91244.1"/>
    </source>
</evidence>
<proteinExistence type="predicted"/>